<proteinExistence type="predicted"/>
<dbReference type="PANTHER" id="PTHR33558:SF1">
    <property type="entry name" value="GLUTAREDOXIN-LIKE PROTEIN C5ORF63 HOMOLOG"/>
    <property type="match status" value="1"/>
</dbReference>
<dbReference type="InterPro" id="IPR036249">
    <property type="entry name" value="Thioredoxin-like_sf"/>
</dbReference>
<dbReference type="InterPro" id="IPR008554">
    <property type="entry name" value="Glutaredoxin-like"/>
</dbReference>
<dbReference type="Pfam" id="PF05768">
    <property type="entry name" value="Glrx-like"/>
    <property type="match status" value="1"/>
</dbReference>
<gene>
    <name evidence="1" type="ORF">SAMN05421693_11371</name>
</gene>
<dbReference type="RefSeq" id="WP_090206356.1">
    <property type="nucleotide sequence ID" value="NZ_FOFO01000013.1"/>
</dbReference>
<dbReference type="SUPFAM" id="SSF52833">
    <property type="entry name" value="Thioredoxin-like"/>
    <property type="match status" value="1"/>
</dbReference>
<dbReference type="EMBL" id="FOFO01000013">
    <property type="protein sequence ID" value="SEP99718.1"/>
    <property type="molecule type" value="Genomic_DNA"/>
</dbReference>
<accession>A0A1H9CGH5</accession>
<evidence type="ECO:0000313" key="2">
    <source>
        <dbReference type="Proteomes" id="UP000199496"/>
    </source>
</evidence>
<organism evidence="1 2">
    <name type="scientific">Ectothiorhodospira magna</name>
    <dbReference type="NCBI Taxonomy" id="867345"/>
    <lineage>
        <taxon>Bacteria</taxon>
        <taxon>Pseudomonadati</taxon>
        <taxon>Pseudomonadota</taxon>
        <taxon>Gammaproteobacteria</taxon>
        <taxon>Chromatiales</taxon>
        <taxon>Ectothiorhodospiraceae</taxon>
        <taxon>Ectothiorhodospira</taxon>
    </lineage>
</organism>
<dbReference type="Gene3D" id="3.40.30.10">
    <property type="entry name" value="Glutaredoxin"/>
    <property type="match status" value="1"/>
</dbReference>
<dbReference type="Proteomes" id="UP000199496">
    <property type="component" value="Unassembled WGS sequence"/>
</dbReference>
<dbReference type="PANTHER" id="PTHR33558">
    <property type="entry name" value="GLUTAREDOXIN-LIKE PROTEIN C5ORF63 HOMOLOG"/>
    <property type="match status" value="1"/>
</dbReference>
<sequence length="80" mass="9188">MRPVVTLYHRQGCHLCERMAQALRPLQEELAFDIQEKDIDEDPVLCQRFRTKIPVLAVDGDILCCHVLDERGLRAALAED</sequence>
<dbReference type="STRING" id="867345.SAMN05421693_11371"/>
<protein>
    <submittedName>
        <fullName evidence="1">Glutaredoxin-like domain</fullName>
    </submittedName>
</protein>
<reference evidence="1 2" key="1">
    <citation type="submission" date="2016-10" db="EMBL/GenBank/DDBJ databases">
        <authorList>
            <person name="de Groot N.N."/>
        </authorList>
    </citation>
    <scope>NUCLEOTIDE SEQUENCE [LARGE SCALE GENOMIC DNA]</scope>
    <source>
        <strain evidence="1 2">B7-7</strain>
    </source>
</reference>
<name>A0A1H9CGH5_9GAMM</name>
<dbReference type="OrthoDB" id="8537427at2"/>
<dbReference type="InterPro" id="IPR052565">
    <property type="entry name" value="Glutaredoxin-like_YDR286C"/>
</dbReference>
<evidence type="ECO:0000313" key="1">
    <source>
        <dbReference type="EMBL" id="SEP99718.1"/>
    </source>
</evidence>
<keyword evidence="2" id="KW-1185">Reference proteome</keyword>
<dbReference type="AlphaFoldDB" id="A0A1H9CGH5"/>